<sequence>MKQRMMRNPMTKAIAKVEIVVKHGFSRRIFRMKVAMERTGCSVAKLVFWEINSSCGSSGPAITIVMGSAEKRASSLEGHIFEGKNNRVLCVTENANSNVEIVKYSGKYCKLSRRGDG</sequence>
<evidence type="ECO:0000313" key="2">
    <source>
        <dbReference type="Proteomes" id="UP000030763"/>
    </source>
</evidence>
<dbReference type="EMBL" id="HG719365">
    <property type="protein sequence ID" value="CDJ57726.1"/>
    <property type="molecule type" value="Genomic_DNA"/>
</dbReference>
<accession>U6M151</accession>
<keyword evidence="2" id="KW-1185">Reference proteome</keyword>
<dbReference type="AlphaFoldDB" id="U6M151"/>
<dbReference type="Proteomes" id="UP000030763">
    <property type="component" value="Unassembled WGS sequence"/>
</dbReference>
<protein>
    <submittedName>
        <fullName evidence="1">Uncharacterized protein</fullName>
    </submittedName>
</protein>
<evidence type="ECO:0000313" key="1">
    <source>
        <dbReference type="EMBL" id="CDJ57726.1"/>
    </source>
</evidence>
<gene>
    <name evidence="1" type="ORF">EMWEY_00011190</name>
</gene>
<dbReference type="VEuPathDB" id="ToxoDB:EMWEY_00011190"/>
<dbReference type="RefSeq" id="XP_013334374.1">
    <property type="nucleotide sequence ID" value="XM_013478920.1"/>
</dbReference>
<name>U6M151_EIMMA</name>
<proteinExistence type="predicted"/>
<reference evidence="1" key="1">
    <citation type="submission" date="2013-10" db="EMBL/GenBank/DDBJ databases">
        <title>Genomic analysis of the causative agents of coccidiosis in chickens.</title>
        <authorList>
            <person name="Reid A.J."/>
            <person name="Blake D."/>
            <person name="Billington K."/>
            <person name="Browne H."/>
            <person name="Dunn M."/>
            <person name="Hung S."/>
            <person name="Kawahara F."/>
            <person name="Miranda-Saavedra D."/>
            <person name="Mourier T."/>
            <person name="Nagra H."/>
            <person name="Otto T.D."/>
            <person name="Rawlings N."/>
            <person name="Sanchez A."/>
            <person name="Sanders M."/>
            <person name="Subramaniam C."/>
            <person name="Tay Y."/>
            <person name="Dear P."/>
            <person name="Doerig C."/>
            <person name="Gruber A."/>
            <person name="Parkinson J."/>
            <person name="Shirley M."/>
            <person name="Wan K.L."/>
            <person name="Berriman M."/>
            <person name="Tomley F."/>
            <person name="Pain A."/>
        </authorList>
    </citation>
    <scope>NUCLEOTIDE SEQUENCE [LARGE SCALE GENOMIC DNA]</scope>
    <source>
        <strain evidence="1">Weybridge</strain>
    </source>
</reference>
<organism evidence="1 2">
    <name type="scientific">Eimeria maxima</name>
    <name type="common">Coccidian parasite</name>
    <dbReference type="NCBI Taxonomy" id="5804"/>
    <lineage>
        <taxon>Eukaryota</taxon>
        <taxon>Sar</taxon>
        <taxon>Alveolata</taxon>
        <taxon>Apicomplexa</taxon>
        <taxon>Conoidasida</taxon>
        <taxon>Coccidia</taxon>
        <taxon>Eucoccidiorida</taxon>
        <taxon>Eimeriorina</taxon>
        <taxon>Eimeriidae</taxon>
        <taxon>Eimeria</taxon>
    </lineage>
</organism>
<reference evidence="1" key="2">
    <citation type="submission" date="2013-10" db="EMBL/GenBank/DDBJ databases">
        <authorList>
            <person name="Aslett M."/>
        </authorList>
    </citation>
    <scope>NUCLEOTIDE SEQUENCE [LARGE SCALE GENOMIC DNA]</scope>
    <source>
        <strain evidence="1">Weybridge</strain>
    </source>
</reference>
<dbReference type="GeneID" id="25335105"/>